<dbReference type="Proteomes" id="UP000432048">
    <property type="component" value="Unassembled WGS sequence"/>
</dbReference>
<keyword evidence="2" id="KW-0808">Transferase</keyword>
<accession>A0A646P4S6</accession>
<reference evidence="2 3" key="1">
    <citation type="submission" date="2019-08" db="EMBL/GenBank/DDBJ databases">
        <title>Pseudomonas haemolytica sp. nov. isolated from raw milk and skim milk concentrate.</title>
        <authorList>
            <person name="Hofmann K."/>
            <person name="Huptas C."/>
            <person name="Doll E."/>
            <person name="Scherer S."/>
            <person name="Wenning M."/>
        </authorList>
    </citation>
    <scope>NUCLEOTIDE SEQUENCE [LARGE SCALE GENOMIC DNA]</scope>
    <source>
        <strain evidence="2 3">DSM 108988</strain>
    </source>
</reference>
<dbReference type="Gene3D" id="3.30.200.20">
    <property type="entry name" value="Phosphorylase Kinase, domain 1"/>
    <property type="match status" value="1"/>
</dbReference>
<dbReference type="InterPro" id="IPR051678">
    <property type="entry name" value="AGP_Transferase"/>
</dbReference>
<dbReference type="Gene3D" id="3.90.1200.10">
    <property type="match status" value="1"/>
</dbReference>
<dbReference type="EMBL" id="VOIX01000010">
    <property type="protein sequence ID" value="MRJ23362.1"/>
    <property type="molecule type" value="Genomic_DNA"/>
</dbReference>
<proteinExistence type="predicted"/>
<organism evidence="2 3">
    <name type="scientific">Pseudomonas haemolytica</name>
    <dbReference type="NCBI Taxonomy" id="2600065"/>
    <lineage>
        <taxon>Bacteria</taxon>
        <taxon>Pseudomonadati</taxon>
        <taxon>Pseudomonadota</taxon>
        <taxon>Gammaproteobacteria</taxon>
        <taxon>Pseudomonadales</taxon>
        <taxon>Pseudomonadaceae</taxon>
        <taxon>Pseudomonas</taxon>
    </lineage>
</organism>
<gene>
    <name evidence="2" type="ORF">FRT60_24010</name>
</gene>
<name>A0A646P4S6_9PSED</name>
<dbReference type="InterPro" id="IPR011009">
    <property type="entry name" value="Kinase-like_dom_sf"/>
</dbReference>
<evidence type="ECO:0000259" key="1">
    <source>
        <dbReference type="Pfam" id="PF01636"/>
    </source>
</evidence>
<dbReference type="Pfam" id="PF01636">
    <property type="entry name" value="APH"/>
    <property type="match status" value="1"/>
</dbReference>
<dbReference type="RefSeq" id="WP_153839608.1">
    <property type="nucleotide sequence ID" value="NZ_VOIX01000010.1"/>
</dbReference>
<feature type="domain" description="Aminoglycoside phosphotransferase" evidence="1">
    <location>
        <begin position="37"/>
        <end position="264"/>
    </location>
</feature>
<evidence type="ECO:0000313" key="2">
    <source>
        <dbReference type="EMBL" id="MRJ23362.1"/>
    </source>
</evidence>
<dbReference type="PANTHER" id="PTHR21310:SF42">
    <property type="entry name" value="BIFUNCTIONAL AAC_APH"/>
    <property type="match status" value="1"/>
</dbReference>
<protein>
    <submittedName>
        <fullName evidence="2">Aminoglycoside phosphotransferase family protein</fullName>
    </submittedName>
</protein>
<comment type="caution">
    <text evidence="2">The sequence shown here is derived from an EMBL/GenBank/DDBJ whole genome shotgun (WGS) entry which is preliminary data.</text>
</comment>
<dbReference type="GO" id="GO:0016740">
    <property type="term" value="F:transferase activity"/>
    <property type="evidence" value="ECO:0007669"/>
    <property type="project" value="UniProtKB-KW"/>
</dbReference>
<dbReference type="InterPro" id="IPR002575">
    <property type="entry name" value="Aminoglycoside_PTrfase"/>
</dbReference>
<sequence length="298" mass="32437">MTDTVKPPVDWIDTALVRQLIASQFPHWAHLPIEPVVPGGWDNRTFRLGNSMSVRLPSAAHYVAQVQKEHAWLPKLAPHLPLPIPVPIAEGAPAFNYPWPWSVYAWLEGEPASEALIADQVAFARSIAGFLVELRRADTTHAPVAGQHNFHRGGTLSVYDSETRAALGTLTGRVDTASALEVWEAAISTIWAGPNVWVHGDIAAGNLLVKDGSLHAVIDFGSSAVGDPACDLVIAWTMLDAPSRQVFRSEMALDDATWARGRGWALWKALITMANPGESKPKVDKAQQVVHVILAEQR</sequence>
<dbReference type="SUPFAM" id="SSF56112">
    <property type="entry name" value="Protein kinase-like (PK-like)"/>
    <property type="match status" value="1"/>
</dbReference>
<dbReference type="CDD" id="cd05155">
    <property type="entry name" value="APH_ChoK_like_1"/>
    <property type="match status" value="1"/>
</dbReference>
<dbReference type="AlphaFoldDB" id="A0A646P4S6"/>
<dbReference type="PANTHER" id="PTHR21310">
    <property type="entry name" value="AMINOGLYCOSIDE PHOSPHOTRANSFERASE-RELATED-RELATED"/>
    <property type="match status" value="1"/>
</dbReference>
<evidence type="ECO:0000313" key="3">
    <source>
        <dbReference type="Proteomes" id="UP000432048"/>
    </source>
</evidence>